<evidence type="ECO:0000313" key="3">
    <source>
        <dbReference type="Proteomes" id="UP000238479"/>
    </source>
</evidence>
<organism evidence="2 3">
    <name type="scientific">Rosa chinensis</name>
    <name type="common">China rose</name>
    <dbReference type="NCBI Taxonomy" id="74649"/>
    <lineage>
        <taxon>Eukaryota</taxon>
        <taxon>Viridiplantae</taxon>
        <taxon>Streptophyta</taxon>
        <taxon>Embryophyta</taxon>
        <taxon>Tracheophyta</taxon>
        <taxon>Spermatophyta</taxon>
        <taxon>Magnoliopsida</taxon>
        <taxon>eudicotyledons</taxon>
        <taxon>Gunneridae</taxon>
        <taxon>Pentapetalae</taxon>
        <taxon>rosids</taxon>
        <taxon>fabids</taxon>
        <taxon>Rosales</taxon>
        <taxon>Rosaceae</taxon>
        <taxon>Rosoideae</taxon>
        <taxon>Rosoideae incertae sedis</taxon>
        <taxon>Rosa</taxon>
    </lineage>
</organism>
<gene>
    <name evidence="2" type="ORF">RchiOBHm_Chr5g0077401</name>
</gene>
<keyword evidence="1" id="KW-1133">Transmembrane helix</keyword>
<dbReference type="EMBL" id="PDCK01000043">
    <property type="protein sequence ID" value="PRQ35197.1"/>
    <property type="molecule type" value="Genomic_DNA"/>
</dbReference>
<keyword evidence="1" id="KW-0812">Transmembrane</keyword>
<protein>
    <submittedName>
        <fullName evidence="2">Uncharacterized protein</fullName>
    </submittedName>
</protein>
<dbReference type="Gramene" id="PRQ35197">
    <property type="protein sequence ID" value="PRQ35197"/>
    <property type="gene ID" value="RchiOBHm_Chr5g0077401"/>
</dbReference>
<reference evidence="2 3" key="1">
    <citation type="journal article" date="2018" name="Nat. Genet.">
        <title>The Rosa genome provides new insights in the design of modern roses.</title>
        <authorList>
            <person name="Bendahmane M."/>
        </authorList>
    </citation>
    <scope>NUCLEOTIDE SEQUENCE [LARGE SCALE GENOMIC DNA]</scope>
    <source>
        <strain evidence="3">cv. Old Blush</strain>
    </source>
</reference>
<sequence length="71" mass="8447">MKTTWISGEKQRSWESGTENSFCRGRLGLRVFTERERGKNRFMSLFFFFLSDVWFGHLVACLPQQIIKKLL</sequence>
<dbReference type="AlphaFoldDB" id="A0A2P6QLY2"/>
<comment type="caution">
    <text evidence="2">The sequence shown here is derived from an EMBL/GenBank/DDBJ whole genome shotgun (WGS) entry which is preliminary data.</text>
</comment>
<accession>A0A2P6QLY2</accession>
<keyword evidence="3" id="KW-1185">Reference proteome</keyword>
<keyword evidence="1" id="KW-0472">Membrane</keyword>
<proteinExistence type="predicted"/>
<name>A0A2P6QLY2_ROSCH</name>
<dbReference type="Proteomes" id="UP000238479">
    <property type="component" value="Chromosome 5"/>
</dbReference>
<evidence type="ECO:0000313" key="2">
    <source>
        <dbReference type="EMBL" id="PRQ35197.1"/>
    </source>
</evidence>
<feature type="transmembrane region" description="Helical" evidence="1">
    <location>
        <begin position="45"/>
        <end position="67"/>
    </location>
</feature>
<evidence type="ECO:0000256" key="1">
    <source>
        <dbReference type="SAM" id="Phobius"/>
    </source>
</evidence>